<keyword evidence="3" id="KW-0378">Hydrolase</keyword>
<dbReference type="PROSITE" id="PS51276">
    <property type="entry name" value="PEPTIDASE_C56_PFPI"/>
    <property type="match status" value="1"/>
</dbReference>
<protein>
    <submittedName>
        <fullName evidence="3">Protease I</fullName>
    </submittedName>
</protein>
<feature type="domain" description="DJ-1/PfpI" evidence="2">
    <location>
        <begin position="1"/>
        <end position="165"/>
    </location>
</feature>
<dbReference type="PANTHER" id="PTHR42733">
    <property type="entry name" value="DJ-1 PROTEIN"/>
    <property type="match status" value="1"/>
</dbReference>
<dbReference type="OrthoDB" id="9792284at2"/>
<proteinExistence type="inferred from homology"/>
<dbReference type="PANTHER" id="PTHR42733:SF2">
    <property type="entry name" value="DJ-1_THIJ_PFPI FAMILY PROTEIN"/>
    <property type="match status" value="1"/>
</dbReference>
<name>A0A4R3JQM6_9PROT</name>
<evidence type="ECO:0000259" key="2">
    <source>
        <dbReference type="Pfam" id="PF01965"/>
    </source>
</evidence>
<sequence length="168" mass="18410">MKALIVTAEQFEDSELFVPKQALEQAGIQVDIATPEKGHQFHGKHGGKVLADLTLREVAVEDYDLLVLPGGKAPAQLRRDEHAIRIAKDFFKAGKPVAAICHGPQILVSARLLEGRRVTCYKSVAQELKDNGALYEDSAVVVDGKLITSREPGDLPEFVREMLKQVQG</sequence>
<keyword evidence="4" id="KW-1185">Reference proteome</keyword>
<dbReference type="InterPro" id="IPR006286">
    <property type="entry name" value="C56_PfpI-like"/>
</dbReference>
<dbReference type="InterPro" id="IPR029062">
    <property type="entry name" value="Class_I_gatase-like"/>
</dbReference>
<dbReference type="RefSeq" id="WP_126460480.1">
    <property type="nucleotide sequence ID" value="NZ_AP018721.1"/>
</dbReference>
<gene>
    <name evidence="3" type="ORF">EDC61_12137</name>
</gene>
<dbReference type="Gene3D" id="3.40.50.880">
    <property type="match status" value="1"/>
</dbReference>
<dbReference type="AlphaFoldDB" id="A0A4R3JQM6"/>
<evidence type="ECO:0000313" key="3">
    <source>
        <dbReference type="EMBL" id="TCS69245.1"/>
    </source>
</evidence>
<organism evidence="3 4">
    <name type="scientific">Sulfuritortus calidifontis</name>
    <dbReference type="NCBI Taxonomy" id="1914471"/>
    <lineage>
        <taxon>Bacteria</taxon>
        <taxon>Pseudomonadati</taxon>
        <taxon>Pseudomonadota</taxon>
        <taxon>Betaproteobacteria</taxon>
        <taxon>Nitrosomonadales</taxon>
        <taxon>Thiobacillaceae</taxon>
        <taxon>Sulfuritortus</taxon>
    </lineage>
</organism>
<dbReference type="InterPro" id="IPR002818">
    <property type="entry name" value="DJ-1/PfpI"/>
</dbReference>
<dbReference type="GO" id="GO:0008233">
    <property type="term" value="F:peptidase activity"/>
    <property type="evidence" value="ECO:0007669"/>
    <property type="project" value="UniProtKB-KW"/>
</dbReference>
<dbReference type="GO" id="GO:0006508">
    <property type="term" value="P:proteolysis"/>
    <property type="evidence" value="ECO:0007669"/>
    <property type="project" value="UniProtKB-KW"/>
</dbReference>
<accession>A0A4R3JQM6</accession>
<dbReference type="CDD" id="cd03134">
    <property type="entry name" value="GATase1_PfpI_like"/>
    <property type="match status" value="1"/>
</dbReference>
<dbReference type="SUPFAM" id="SSF52317">
    <property type="entry name" value="Class I glutamine amidotransferase-like"/>
    <property type="match status" value="1"/>
</dbReference>
<evidence type="ECO:0000256" key="1">
    <source>
        <dbReference type="ARBA" id="ARBA00008542"/>
    </source>
</evidence>
<reference evidence="3 4" key="1">
    <citation type="submission" date="2019-03" db="EMBL/GenBank/DDBJ databases">
        <title>Genomic Encyclopedia of Type Strains, Phase IV (KMG-IV): sequencing the most valuable type-strain genomes for metagenomic binning, comparative biology and taxonomic classification.</title>
        <authorList>
            <person name="Goeker M."/>
        </authorList>
    </citation>
    <scope>NUCLEOTIDE SEQUENCE [LARGE SCALE GENOMIC DNA]</scope>
    <source>
        <strain evidence="3 4">DSM 103923</strain>
    </source>
</reference>
<dbReference type="Proteomes" id="UP000295135">
    <property type="component" value="Unassembled WGS sequence"/>
</dbReference>
<keyword evidence="3" id="KW-0645">Protease</keyword>
<evidence type="ECO:0000313" key="4">
    <source>
        <dbReference type="Proteomes" id="UP000295135"/>
    </source>
</evidence>
<dbReference type="Pfam" id="PF01965">
    <property type="entry name" value="DJ-1_PfpI"/>
    <property type="match status" value="1"/>
</dbReference>
<comment type="similarity">
    <text evidence="1">Belongs to the peptidase C56 family.</text>
</comment>
<dbReference type="EMBL" id="SLZY01000021">
    <property type="protein sequence ID" value="TCS69245.1"/>
    <property type="molecule type" value="Genomic_DNA"/>
</dbReference>
<dbReference type="NCBIfam" id="TIGR01382">
    <property type="entry name" value="PfpI"/>
    <property type="match status" value="1"/>
</dbReference>
<comment type="caution">
    <text evidence="3">The sequence shown here is derived from an EMBL/GenBank/DDBJ whole genome shotgun (WGS) entry which is preliminary data.</text>
</comment>